<keyword evidence="1" id="KW-0472">Membrane</keyword>
<keyword evidence="1" id="KW-0812">Transmembrane</keyword>
<dbReference type="Pfam" id="PF04724">
    <property type="entry name" value="Glyco_transf_17"/>
    <property type="match status" value="1"/>
</dbReference>
<sequence length="366" mass="42979">MSQIFFTKRWRPVLILLFVWILGMFMWLFFYHTGLITDLGYYTRPLWDSNPQSFNLIPHYYAEDVPMKDLCKLHGWTLKKKEDRPRVFDAIIFSVELDLLEIRIHELWDTVDIFIILESNATFTGSPKELVFKDNKERFAFGSSKIRHYVIDQFALPPGEGPFWNENEMRREMNNVFIKEDVQKGDLILMSDVDEIVRSKSLEILKSCAGVPELLHLQLRNYLYSFEFLFDDQSWRAHVETFIPGQTIYRHGQVTQDCLVDAGWHCSFCFRTIKEFQFKMQSYSHADRVRNPGLLEADRIQKVICDGGEIFDMPPEAYNYRELISKIGNIPKDLSAVGLPSFLLKNAQKFKFLMPGGCIRDDVDTY</sequence>
<protein>
    <submittedName>
        <fullName evidence="2">Glycosyltransferase family 17 protein</fullName>
    </submittedName>
</protein>
<dbReference type="EMBL" id="JBCLYO010000005">
    <property type="protein sequence ID" value="KAL0088817.1"/>
    <property type="molecule type" value="Genomic_DNA"/>
</dbReference>
<name>A0ABR3B5W0_PHYBL</name>
<dbReference type="Proteomes" id="UP001448207">
    <property type="component" value="Unassembled WGS sequence"/>
</dbReference>
<reference evidence="2 3" key="1">
    <citation type="submission" date="2024-04" db="EMBL/GenBank/DDBJ databases">
        <title>Symmetric and asymmetric DNA N6-adenine methylation regulates different biological responses in Mucorales.</title>
        <authorList>
            <consortium name="Lawrence Berkeley National Laboratory"/>
            <person name="Lax C."/>
            <person name="Mondo S.J."/>
            <person name="Osorio-Concepcion M."/>
            <person name="Muszewska A."/>
            <person name="Corrochano-Luque M."/>
            <person name="Gutierrez G."/>
            <person name="Riley R."/>
            <person name="Lipzen A."/>
            <person name="Guo J."/>
            <person name="Hundley H."/>
            <person name="Amirebrahimi M."/>
            <person name="Ng V."/>
            <person name="Lorenzo-Gutierrez D."/>
            <person name="Binder U."/>
            <person name="Yang J."/>
            <person name="Song Y."/>
            <person name="Canovas D."/>
            <person name="Navarro E."/>
            <person name="Freitag M."/>
            <person name="Gabaldon T."/>
            <person name="Grigoriev I.V."/>
            <person name="Corrochano L.M."/>
            <person name="Nicolas F.E."/>
            <person name="Garre V."/>
        </authorList>
    </citation>
    <scope>NUCLEOTIDE SEQUENCE [LARGE SCALE GENOMIC DNA]</scope>
    <source>
        <strain evidence="2 3">L51</strain>
    </source>
</reference>
<gene>
    <name evidence="2" type="ORF">J3Q64DRAFT_1731761</name>
</gene>
<dbReference type="PANTHER" id="PTHR12224">
    <property type="entry name" value="BETA-1,4-MANNOSYL-GLYCOPROTEIN BETA-1,4-N-ACETYLGLUCOSAMINYL-TRANSFERASE"/>
    <property type="match status" value="1"/>
</dbReference>
<comment type="caution">
    <text evidence="2">The sequence shown here is derived from an EMBL/GenBank/DDBJ whole genome shotgun (WGS) entry which is preliminary data.</text>
</comment>
<proteinExistence type="predicted"/>
<evidence type="ECO:0000313" key="3">
    <source>
        <dbReference type="Proteomes" id="UP001448207"/>
    </source>
</evidence>
<organism evidence="2 3">
    <name type="scientific">Phycomyces blakesleeanus</name>
    <dbReference type="NCBI Taxonomy" id="4837"/>
    <lineage>
        <taxon>Eukaryota</taxon>
        <taxon>Fungi</taxon>
        <taxon>Fungi incertae sedis</taxon>
        <taxon>Mucoromycota</taxon>
        <taxon>Mucoromycotina</taxon>
        <taxon>Mucoromycetes</taxon>
        <taxon>Mucorales</taxon>
        <taxon>Phycomycetaceae</taxon>
        <taxon>Phycomyces</taxon>
    </lineage>
</organism>
<dbReference type="InterPro" id="IPR006813">
    <property type="entry name" value="Glyco_trans_17"/>
</dbReference>
<evidence type="ECO:0000256" key="1">
    <source>
        <dbReference type="SAM" id="Phobius"/>
    </source>
</evidence>
<evidence type="ECO:0000313" key="2">
    <source>
        <dbReference type="EMBL" id="KAL0088817.1"/>
    </source>
</evidence>
<accession>A0ABR3B5W0</accession>
<feature type="transmembrane region" description="Helical" evidence="1">
    <location>
        <begin position="12"/>
        <end position="31"/>
    </location>
</feature>
<keyword evidence="1" id="KW-1133">Transmembrane helix</keyword>
<keyword evidence="3" id="KW-1185">Reference proteome</keyword>
<dbReference type="PANTHER" id="PTHR12224:SF0">
    <property type="entry name" value="BETA-1,4-MANNOSYL-GLYCOPROTEIN 4-BETA-N-ACETYLGLUCOSAMINYLTRANSFERASE"/>
    <property type="match status" value="1"/>
</dbReference>